<dbReference type="Gene3D" id="1.20.120.520">
    <property type="entry name" value="nmb1532 protein domain like"/>
    <property type="match status" value="1"/>
</dbReference>
<dbReference type="Proteomes" id="UP001595693">
    <property type="component" value="Unassembled WGS sequence"/>
</dbReference>
<dbReference type="PANTHER" id="PTHR35585">
    <property type="entry name" value="HHE DOMAIN PROTEIN (AFU_ORTHOLOGUE AFUA_4G00730)"/>
    <property type="match status" value="1"/>
</dbReference>
<dbReference type="Pfam" id="PF01814">
    <property type="entry name" value="Hemerythrin"/>
    <property type="match status" value="1"/>
</dbReference>
<comment type="caution">
    <text evidence="2">The sequence shown here is derived from an EMBL/GenBank/DDBJ whole genome shotgun (WGS) entry which is preliminary data.</text>
</comment>
<evidence type="ECO:0000313" key="3">
    <source>
        <dbReference type="Proteomes" id="UP001595693"/>
    </source>
</evidence>
<evidence type="ECO:0000259" key="1">
    <source>
        <dbReference type="Pfam" id="PF01814"/>
    </source>
</evidence>
<keyword evidence="3" id="KW-1185">Reference proteome</keyword>
<name>A0ABV8D4D4_9BURK</name>
<protein>
    <submittedName>
        <fullName evidence="2">Hemerythrin domain-containing protein</fullName>
    </submittedName>
</protein>
<proteinExistence type="predicted"/>
<dbReference type="RefSeq" id="WP_055399304.1">
    <property type="nucleotide sequence ID" value="NZ_JAMXAX010000001.1"/>
</dbReference>
<gene>
    <name evidence="2" type="ORF">ACFOW3_00995</name>
</gene>
<accession>A0ABV8D4D4</accession>
<organism evidence="2 3">
    <name type="scientific">Acidovorax facilis</name>
    <dbReference type="NCBI Taxonomy" id="12917"/>
    <lineage>
        <taxon>Bacteria</taxon>
        <taxon>Pseudomonadati</taxon>
        <taxon>Pseudomonadota</taxon>
        <taxon>Betaproteobacteria</taxon>
        <taxon>Burkholderiales</taxon>
        <taxon>Comamonadaceae</taxon>
        <taxon>Acidovorax</taxon>
    </lineage>
</organism>
<sequence length="152" mass="17565">MTDTTNIFEALRESHERQRALYTALTDTSGDTPERRELFDQLKQELTAHERAEERHFYIPLMAHDAGIDLSRHAISEHHQLDELLESLEEADPATPSWLPLAKKLAEKVEHHLKEEEHRFFQMAGKLLTEKQKTALAADYRADYEEAKAAMA</sequence>
<dbReference type="EMBL" id="JBHSAJ010000002">
    <property type="protein sequence ID" value="MFC3933193.1"/>
    <property type="molecule type" value="Genomic_DNA"/>
</dbReference>
<evidence type="ECO:0000313" key="2">
    <source>
        <dbReference type="EMBL" id="MFC3933193.1"/>
    </source>
</evidence>
<reference evidence="3" key="1">
    <citation type="journal article" date="2019" name="Int. J. Syst. Evol. Microbiol.">
        <title>The Global Catalogue of Microorganisms (GCM) 10K type strain sequencing project: providing services to taxonomists for standard genome sequencing and annotation.</title>
        <authorList>
            <consortium name="The Broad Institute Genomics Platform"/>
            <consortium name="The Broad Institute Genome Sequencing Center for Infectious Disease"/>
            <person name="Wu L."/>
            <person name="Ma J."/>
        </authorList>
    </citation>
    <scope>NUCLEOTIDE SEQUENCE [LARGE SCALE GENOMIC DNA]</scope>
    <source>
        <strain evidence="3">CCUG 2113</strain>
    </source>
</reference>
<dbReference type="PANTHER" id="PTHR35585:SF1">
    <property type="entry name" value="HHE DOMAIN PROTEIN (AFU_ORTHOLOGUE AFUA_4G00730)"/>
    <property type="match status" value="1"/>
</dbReference>
<dbReference type="InterPro" id="IPR012312">
    <property type="entry name" value="Hemerythrin-like"/>
</dbReference>
<feature type="domain" description="Hemerythrin-like" evidence="1">
    <location>
        <begin position="7"/>
        <end position="124"/>
    </location>
</feature>